<dbReference type="Pfam" id="PF00581">
    <property type="entry name" value="Rhodanese"/>
    <property type="match status" value="1"/>
</dbReference>
<evidence type="ECO:0000256" key="6">
    <source>
        <dbReference type="ARBA" id="ARBA00022912"/>
    </source>
</evidence>
<dbReference type="PROSITE" id="PS50206">
    <property type="entry name" value="RHODANESE_3"/>
    <property type="match status" value="1"/>
</dbReference>
<protein>
    <recommendedName>
        <fullName evidence="9">M-phase inducer phosphatase</fullName>
        <ecNumber evidence="2">3.1.3.48</ecNumber>
    </recommendedName>
</protein>
<dbReference type="Gene3D" id="3.40.250.10">
    <property type="entry name" value="Rhodanese-like domain"/>
    <property type="match status" value="1"/>
</dbReference>
<evidence type="ECO:0000259" key="10">
    <source>
        <dbReference type="PROSITE" id="PS50206"/>
    </source>
</evidence>
<accession>A0AAX4J936</accession>
<dbReference type="InterPro" id="IPR036873">
    <property type="entry name" value="Rhodanese-like_dom_sf"/>
</dbReference>
<keyword evidence="4" id="KW-0498">Mitosis</keyword>
<keyword evidence="3" id="KW-0132">Cell division</keyword>
<dbReference type="EMBL" id="CP142726">
    <property type="protein sequence ID" value="WUR02461.1"/>
    <property type="molecule type" value="Genomic_DNA"/>
</dbReference>
<dbReference type="EC" id="3.1.3.48" evidence="2"/>
<organism evidence="11 12">
    <name type="scientific">Vairimorpha necatrix</name>
    <dbReference type="NCBI Taxonomy" id="6039"/>
    <lineage>
        <taxon>Eukaryota</taxon>
        <taxon>Fungi</taxon>
        <taxon>Fungi incertae sedis</taxon>
        <taxon>Microsporidia</taxon>
        <taxon>Nosematidae</taxon>
        <taxon>Vairimorpha</taxon>
    </lineage>
</organism>
<dbReference type="RefSeq" id="XP_065328606.1">
    <property type="nucleotide sequence ID" value="XM_065472534.1"/>
</dbReference>
<dbReference type="GO" id="GO:0110032">
    <property type="term" value="P:positive regulation of G2/MI transition of meiotic cell cycle"/>
    <property type="evidence" value="ECO:0007669"/>
    <property type="project" value="TreeGrafter"/>
</dbReference>
<dbReference type="KEGG" id="vnx:VNE69_01397"/>
<dbReference type="GeneID" id="90540261"/>
<sequence length="242" mass="28280">MCSSNTNSSSILSSENDFQYENRDIYNEKPFACSYDFSSDEITNCGLEYDPFSEKILYNKKKEKNWLLQTYNFKKTFSLPHINRKYLKDFYRESNNGEIFSLPTLGTGRSDSIQRISACVLNDLINNKYNIDYTIVDCRFPYEYEGGHIKNAINVNNTKKVKGLFKNPKILIFHCEYSSVRAPKLAHYVRNLDRKKNAYPKLTLPEIYILQGGYKEFYSQYSEMCTPCGYVSMGNIKHDSRK</sequence>
<dbReference type="Proteomes" id="UP001334084">
    <property type="component" value="Chromosome 1"/>
</dbReference>
<reference evidence="11" key="1">
    <citation type="journal article" date="2024" name="BMC Genomics">
        <title>Functional annotation of a divergent genome using sequence and structure-based similarity.</title>
        <authorList>
            <person name="Svedberg D."/>
            <person name="Winiger R.R."/>
            <person name="Berg A."/>
            <person name="Sharma H."/>
            <person name="Tellgren-Roth C."/>
            <person name="Debrunner-Vossbrinck B.A."/>
            <person name="Vossbrinck C.R."/>
            <person name="Barandun J."/>
        </authorList>
    </citation>
    <scope>NUCLEOTIDE SEQUENCE</scope>
    <source>
        <strain evidence="11">Illinois isolate</strain>
    </source>
</reference>
<name>A0AAX4J936_9MICR</name>
<dbReference type="AlphaFoldDB" id="A0AAX4J936"/>
<evidence type="ECO:0000256" key="9">
    <source>
        <dbReference type="ARBA" id="ARBA00067190"/>
    </source>
</evidence>
<evidence type="ECO:0000256" key="2">
    <source>
        <dbReference type="ARBA" id="ARBA00013064"/>
    </source>
</evidence>
<dbReference type="SMART" id="SM00450">
    <property type="entry name" value="RHOD"/>
    <property type="match status" value="1"/>
</dbReference>
<proteinExistence type="inferred from homology"/>
<evidence type="ECO:0000313" key="11">
    <source>
        <dbReference type="EMBL" id="WUR02461.1"/>
    </source>
</evidence>
<keyword evidence="12" id="KW-1185">Reference proteome</keyword>
<dbReference type="GO" id="GO:0004725">
    <property type="term" value="F:protein tyrosine phosphatase activity"/>
    <property type="evidence" value="ECO:0007669"/>
    <property type="project" value="UniProtKB-EC"/>
</dbReference>
<keyword evidence="7" id="KW-0131">Cell cycle</keyword>
<dbReference type="GO" id="GO:0010971">
    <property type="term" value="P:positive regulation of G2/M transition of mitotic cell cycle"/>
    <property type="evidence" value="ECO:0007669"/>
    <property type="project" value="TreeGrafter"/>
</dbReference>
<gene>
    <name evidence="11" type="ORF">VNE69_01397</name>
</gene>
<evidence type="ECO:0000256" key="8">
    <source>
        <dbReference type="ARBA" id="ARBA00051722"/>
    </source>
</evidence>
<dbReference type="GO" id="GO:0000086">
    <property type="term" value="P:G2/M transition of mitotic cell cycle"/>
    <property type="evidence" value="ECO:0007669"/>
    <property type="project" value="TreeGrafter"/>
</dbReference>
<dbReference type="FunFam" id="3.40.250.10:FF:000021">
    <property type="entry name" value="M-phase inducer phosphatase cdc-25.2"/>
    <property type="match status" value="1"/>
</dbReference>
<keyword evidence="5" id="KW-0378">Hydrolase</keyword>
<dbReference type="InterPro" id="IPR001763">
    <property type="entry name" value="Rhodanese-like_dom"/>
</dbReference>
<evidence type="ECO:0000256" key="5">
    <source>
        <dbReference type="ARBA" id="ARBA00022801"/>
    </source>
</evidence>
<evidence type="ECO:0000256" key="7">
    <source>
        <dbReference type="ARBA" id="ARBA00023306"/>
    </source>
</evidence>
<evidence type="ECO:0000256" key="1">
    <source>
        <dbReference type="ARBA" id="ARBA00011065"/>
    </source>
</evidence>
<evidence type="ECO:0000256" key="4">
    <source>
        <dbReference type="ARBA" id="ARBA00022776"/>
    </source>
</evidence>
<comment type="catalytic activity">
    <reaction evidence="8">
        <text>O-phospho-L-tyrosyl-[protein] + H2O = L-tyrosyl-[protein] + phosphate</text>
        <dbReference type="Rhea" id="RHEA:10684"/>
        <dbReference type="Rhea" id="RHEA-COMP:10136"/>
        <dbReference type="Rhea" id="RHEA-COMP:20101"/>
        <dbReference type="ChEBI" id="CHEBI:15377"/>
        <dbReference type="ChEBI" id="CHEBI:43474"/>
        <dbReference type="ChEBI" id="CHEBI:46858"/>
        <dbReference type="ChEBI" id="CHEBI:61978"/>
        <dbReference type="EC" id="3.1.3.48"/>
    </reaction>
</comment>
<dbReference type="GO" id="GO:0005737">
    <property type="term" value="C:cytoplasm"/>
    <property type="evidence" value="ECO:0007669"/>
    <property type="project" value="TreeGrafter"/>
</dbReference>
<feature type="domain" description="Rhodanese" evidence="10">
    <location>
        <begin position="132"/>
        <end position="226"/>
    </location>
</feature>
<dbReference type="GO" id="GO:0005634">
    <property type="term" value="C:nucleus"/>
    <property type="evidence" value="ECO:0007669"/>
    <property type="project" value="TreeGrafter"/>
</dbReference>
<dbReference type="PANTHER" id="PTHR10828:SF17">
    <property type="entry name" value="PROTEIN-TYROSINE-PHOSPHATASE"/>
    <property type="match status" value="1"/>
</dbReference>
<dbReference type="PANTHER" id="PTHR10828">
    <property type="entry name" value="M-PHASE INDUCER PHOSPHATASE DUAL SPECIFICITY PHOSPHATASE CDC25"/>
    <property type="match status" value="1"/>
</dbReference>
<comment type="similarity">
    <text evidence="1">Belongs to the MPI phosphatase family.</text>
</comment>
<evidence type="ECO:0000256" key="3">
    <source>
        <dbReference type="ARBA" id="ARBA00022618"/>
    </source>
</evidence>
<evidence type="ECO:0000313" key="12">
    <source>
        <dbReference type="Proteomes" id="UP001334084"/>
    </source>
</evidence>
<dbReference type="SUPFAM" id="SSF52821">
    <property type="entry name" value="Rhodanese/Cell cycle control phosphatase"/>
    <property type="match status" value="1"/>
</dbReference>
<dbReference type="GO" id="GO:0051301">
    <property type="term" value="P:cell division"/>
    <property type="evidence" value="ECO:0007669"/>
    <property type="project" value="UniProtKB-KW"/>
</dbReference>
<keyword evidence="6" id="KW-0904">Protein phosphatase</keyword>